<feature type="region of interest" description="Disordered" evidence="1">
    <location>
        <begin position="560"/>
        <end position="589"/>
    </location>
</feature>
<evidence type="ECO:0000313" key="3">
    <source>
        <dbReference type="Proteomes" id="UP001313282"/>
    </source>
</evidence>
<evidence type="ECO:0000313" key="2">
    <source>
        <dbReference type="EMBL" id="KAK6357620.1"/>
    </source>
</evidence>
<protein>
    <submittedName>
        <fullName evidence="2">Uncharacterized protein</fullName>
    </submittedName>
</protein>
<accession>A0AAN8NAH4</accession>
<comment type="caution">
    <text evidence="2">The sequence shown here is derived from an EMBL/GenBank/DDBJ whole genome shotgun (WGS) entry which is preliminary data.</text>
</comment>
<keyword evidence="3" id="KW-1185">Reference proteome</keyword>
<dbReference type="Proteomes" id="UP001313282">
    <property type="component" value="Unassembled WGS sequence"/>
</dbReference>
<proteinExistence type="predicted"/>
<feature type="compositionally biased region" description="Basic and acidic residues" evidence="1">
    <location>
        <begin position="508"/>
        <end position="519"/>
    </location>
</feature>
<reference evidence="2 3" key="1">
    <citation type="submission" date="2019-10" db="EMBL/GenBank/DDBJ databases">
        <authorList>
            <person name="Palmer J.M."/>
        </authorList>
    </citation>
    <scope>NUCLEOTIDE SEQUENCE [LARGE SCALE GENOMIC DNA]</scope>
    <source>
        <strain evidence="2 3">TWF718</strain>
    </source>
</reference>
<dbReference type="AlphaFoldDB" id="A0AAN8NAH4"/>
<feature type="region of interest" description="Disordered" evidence="1">
    <location>
        <begin position="465"/>
        <end position="521"/>
    </location>
</feature>
<feature type="compositionally biased region" description="Basic and acidic residues" evidence="1">
    <location>
        <begin position="568"/>
        <end position="577"/>
    </location>
</feature>
<feature type="compositionally biased region" description="Basic and acidic residues" evidence="1">
    <location>
        <begin position="487"/>
        <end position="497"/>
    </location>
</feature>
<feature type="compositionally biased region" description="Low complexity" evidence="1">
    <location>
        <begin position="477"/>
        <end position="486"/>
    </location>
</feature>
<sequence>MPPVTPSHIYALSKVLPFAKTPLRPRYPDLDDSEDEGSSIIKSDDFLDGLALLLVQKPTDDAVAISIVRDPPRTRFYYTKSRLPFDDSEKAGLEKIKALLLDARIGHATGFLSLSVELCFERIISRVVELKNVGELLGLTPDASDGEFTMICVPDEETVWKYITSKYGAKELEKSNLRRVVQLLFLSSPGRETQRDIITEYLRMAMILSEVLAKGLELWSTGAIAGLPLSNDSNGDMCGVFLAKKEFGMCGAELEKVYEESEILMGKIVDAIGGVGVYAKAARDIAVFLREDVELRRSILERKVLFYEVKPTIPVMVEITGKPVDLINKFLRKSGRAAMTDTRITKTFPNWPESRLKDSSQTVSCYVHCELTLIWHTIRTEHSLHKVDKVNLRYGCSHGNCYLCEVYIQGLRNHLVGAELGKFLTAEKRVETRQQEQEHLDDLSTIVSHLKGLTAQPGKALRGWFSGVTQQDPGGKPSIDSPSRDSPSSREQKEQIPKHVPLAQKLPLEQERKGEEKLENPGYSRGYRRIFAEWQFPKDTPAEVKKEVEKNIEGKLRDIYTATRASNRKSEDLKKPEGLPPTILEARSQ</sequence>
<organism evidence="2 3">
    <name type="scientific">Orbilia javanica</name>
    <dbReference type="NCBI Taxonomy" id="47235"/>
    <lineage>
        <taxon>Eukaryota</taxon>
        <taxon>Fungi</taxon>
        <taxon>Dikarya</taxon>
        <taxon>Ascomycota</taxon>
        <taxon>Pezizomycotina</taxon>
        <taxon>Orbiliomycetes</taxon>
        <taxon>Orbiliales</taxon>
        <taxon>Orbiliaceae</taxon>
        <taxon>Orbilia</taxon>
    </lineage>
</organism>
<gene>
    <name evidence="2" type="ORF">TWF718_001928</name>
</gene>
<evidence type="ECO:0000256" key="1">
    <source>
        <dbReference type="SAM" id="MobiDB-lite"/>
    </source>
</evidence>
<name>A0AAN8NAH4_9PEZI</name>
<dbReference type="EMBL" id="JAVHNR010000001">
    <property type="protein sequence ID" value="KAK6357620.1"/>
    <property type="molecule type" value="Genomic_DNA"/>
</dbReference>